<accession>A0ABY9RI18</accession>
<reference evidence="2" key="1">
    <citation type="submission" date="2023-09" db="EMBL/GenBank/DDBJ databases">
        <title>Undibacterium sp. 20NA77.5 isolated from freshwater.</title>
        <authorList>
            <person name="Le V."/>
            <person name="Ko S.-R."/>
            <person name="Ahn C.-Y."/>
            <person name="Oh H.-M."/>
        </authorList>
    </citation>
    <scope>NUCLEOTIDE SEQUENCE</scope>
    <source>
        <strain evidence="2">20NA77.5</strain>
    </source>
</reference>
<dbReference type="EMBL" id="CP133720">
    <property type="protein sequence ID" value="WMW80858.1"/>
    <property type="molecule type" value="Genomic_DNA"/>
</dbReference>
<keyword evidence="3" id="KW-1185">Reference proteome</keyword>
<feature type="chain" id="PRO_5046999123" evidence="1">
    <location>
        <begin position="21"/>
        <end position="75"/>
    </location>
</feature>
<proteinExistence type="predicted"/>
<keyword evidence="1" id="KW-0732">Signal</keyword>
<dbReference type="Pfam" id="PF06649">
    <property type="entry name" value="DUF1161"/>
    <property type="match status" value="1"/>
</dbReference>
<protein>
    <submittedName>
        <fullName evidence="2">DUF1161 domain-containing protein</fullName>
    </submittedName>
</protein>
<feature type="signal peptide" evidence="1">
    <location>
        <begin position="1"/>
        <end position="20"/>
    </location>
</feature>
<name>A0ABY9RI18_9BURK</name>
<dbReference type="RefSeq" id="WP_309482349.1">
    <property type="nucleotide sequence ID" value="NZ_CP133720.1"/>
</dbReference>
<evidence type="ECO:0000313" key="2">
    <source>
        <dbReference type="EMBL" id="WMW80858.1"/>
    </source>
</evidence>
<sequence>MSKKFVLASSLILMSFSASASGLSCDELKSTIEKKLEGKGVKGYTLTVLDKAAESKARVVGSCEGGSKKIVYERK</sequence>
<evidence type="ECO:0000256" key="1">
    <source>
        <dbReference type="SAM" id="SignalP"/>
    </source>
</evidence>
<dbReference type="PROSITE" id="PS51257">
    <property type="entry name" value="PROKAR_LIPOPROTEIN"/>
    <property type="match status" value="1"/>
</dbReference>
<evidence type="ECO:0000313" key="3">
    <source>
        <dbReference type="Proteomes" id="UP001181355"/>
    </source>
</evidence>
<organism evidence="2 3">
    <name type="scientific">Undibacterium cyanobacteriorum</name>
    <dbReference type="NCBI Taxonomy" id="3073561"/>
    <lineage>
        <taxon>Bacteria</taxon>
        <taxon>Pseudomonadati</taxon>
        <taxon>Pseudomonadota</taxon>
        <taxon>Betaproteobacteria</taxon>
        <taxon>Burkholderiales</taxon>
        <taxon>Oxalobacteraceae</taxon>
        <taxon>Undibacterium</taxon>
    </lineage>
</organism>
<gene>
    <name evidence="2" type="ORF">RF679_00920</name>
</gene>
<dbReference type="Proteomes" id="UP001181355">
    <property type="component" value="Chromosome"/>
</dbReference>
<dbReference type="InterPro" id="IPR010595">
    <property type="entry name" value="DUF1161"/>
</dbReference>